<dbReference type="Proteomes" id="UP000663722">
    <property type="component" value="Chromosome"/>
</dbReference>
<sequence length="51" mass="6009">MKKTIKNKVVMRIIIKNYVGDGRVKLKPPAVIFGLWTKYQPKMKMLYITLI</sequence>
<dbReference type="KEGG" id="dmm:dnm_051690"/>
<organism evidence="1 2">
    <name type="scientific">Desulfonema magnum</name>
    <dbReference type="NCBI Taxonomy" id="45655"/>
    <lineage>
        <taxon>Bacteria</taxon>
        <taxon>Pseudomonadati</taxon>
        <taxon>Thermodesulfobacteriota</taxon>
        <taxon>Desulfobacteria</taxon>
        <taxon>Desulfobacterales</taxon>
        <taxon>Desulfococcaceae</taxon>
        <taxon>Desulfonema</taxon>
    </lineage>
</organism>
<reference evidence="1" key="1">
    <citation type="journal article" date="2021" name="Microb. Physiol.">
        <title>Proteogenomic Insights into the Physiology of Marine, Sulfate-Reducing, Filamentous Desulfonema limicola and Desulfonema magnum.</title>
        <authorList>
            <person name="Schnaars V."/>
            <person name="Wohlbrand L."/>
            <person name="Scheve S."/>
            <person name="Hinrichs C."/>
            <person name="Reinhardt R."/>
            <person name="Rabus R."/>
        </authorList>
    </citation>
    <scope>NUCLEOTIDE SEQUENCE</scope>
    <source>
        <strain evidence="1">4be13</strain>
    </source>
</reference>
<dbReference type="EMBL" id="CP061800">
    <property type="protein sequence ID" value="QTA89121.1"/>
    <property type="molecule type" value="Genomic_DNA"/>
</dbReference>
<dbReference type="AlphaFoldDB" id="A0A975BP88"/>
<gene>
    <name evidence="1" type="ORF">dnm_051690</name>
</gene>
<name>A0A975BP88_9BACT</name>
<protein>
    <submittedName>
        <fullName evidence="1">Uncharacterized protein</fullName>
    </submittedName>
</protein>
<evidence type="ECO:0000313" key="1">
    <source>
        <dbReference type="EMBL" id="QTA89121.1"/>
    </source>
</evidence>
<accession>A0A975BP88</accession>
<proteinExistence type="predicted"/>
<evidence type="ECO:0000313" key="2">
    <source>
        <dbReference type="Proteomes" id="UP000663722"/>
    </source>
</evidence>
<keyword evidence="2" id="KW-1185">Reference proteome</keyword>